<dbReference type="Gene3D" id="3.10.450.50">
    <property type="match status" value="1"/>
</dbReference>
<gene>
    <name evidence="1" type="ORF">JK358_15640</name>
</gene>
<dbReference type="SUPFAM" id="SSF54427">
    <property type="entry name" value="NTF2-like"/>
    <property type="match status" value="1"/>
</dbReference>
<protein>
    <submittedName>
        <fullName evidence="1">Nuclear transport factor 2 family protein</fullName>
    </submittedName>
</protein>
<dbReference type="InterPro" id="IPR032710">
    <property type="entry name" value="NTF2-like_dom_sf"/>
</dbReference>
<proteinExistence type="predicted"/>
<accession>A0ABS1M598</accession>
<dbReference type="EMBL" id="JAERRJ010000005">
    <property type="protein sequence ID" value="MBL1075828.1"/>
    <property type="molecule type" value="Genomic_DNA"/>
</dbReference>
<evidence type="ECO:0000313" key="2">
    <source>
        <dbReference type="Proteomes" id="UP000602198"/>
    </source>
</evidence>
<reference evidence="1 2" key="1">
    <citation type="submission" date="2021-01" db="EMBL/GenBank/DDBJ databases">
        <title>WGS of actinomycetes isolated from Thailand.</title>
        <authorList>
            <person name="Thawai C."/>
        </authorList>
    </citation>
    <scope>NUCLEOTIDE SEQUENCE [LARGE SCALE GENOMIC DNA]</scope>
    <source>
        <strain evidence="1 2">LPG 2</strain>
    </source>
</reference>
<keyword evidence="2" id="KW-1185">Reference proteome</keyword>
<evidence type="ECO:0000313" key="1">
    <source>
        <dbReference type="EMBL" id="MBL1075828.1"/>
    </source>
</evidence>
<organism evidence="1 2">
    <name type="scientific">Nocardia acididurans</name>
    <dbReference type="NCBI Taxonomy" id="2802282"/>
    <lineage>
        <taxon>Bacteria</taxon>
        <taxon>Bacillati</taxon>
        <taxon>Actinomycetota</taxon>
        <taxon>Actinomycetes</taxon>
        <taxon>Mycobacteriales</taxon>
        <taxon>Nocardiaceae</taxon>
        <taxon>Nocardia</taxon>
    </lineage>
</organism>
<name>A0ABS1M598_9NOCA</name>
<dbReference type="Proteomes" id="UP000602198">
    <property type="component" value="Unassembled WGS sequence"/>
</dbReference>
<sequence length="101" mass="11407">MTQLDRTVQKFVDAVNAHDSSAFFATLTEDASMSDDGNERNLAQWTDSEIFETNGRMKVESVASPTEFVADYSNDRWGAMRTAWRFTVRDGLISRFETGQA</sequence>
<comment type="caution">
    <text evidence="1">The sequence shown here is derived from an EMBL/GenBank/DDBJ whole genome shotgun (WGS) entry which is preliminary data.</text>
</comment>
<dbReference type="RefSeq" id="WP_201948239.1">
    <property type="nucleotide sequence ID" value="NZ_JAERRJ010000005.1"/>
</dbReference>